<keyword evidence="7" id="KW-0503">Monooxygenase</keyword>
<name>A0A3D9FJU0_9SPHN</name>
<keyword evidence="7" id="KW-0808">Transferase</keyword>
<evidence type="ECO:0000256" key="2">
    <source>
        <dbReference type="ARBA" id="ARBA00022723"/>
    </source>
</evidence>
<dbReference type="SUPFAM" id="SSF55961">
    <property type="entry name" value="Bet v1-like"/>
    <property type="match status" value="1"/>
</dbReference>
<sequence>MSTAAGSKSPVDLADRNTPLIRNEWYVAALADEITREPLRRTILEQDIVFYRDTQGRAIALQNRCAHRSYPLSKGYLDGDNIVCPYHGMEFGTDGRCARIPSQKTVPEAMCVQAYPLVEQGSFVWIWTGAPDQVDRDKLVAQPWFTEPDWAHVAGYFPMKAGYLGLHENLLDLSHFPFVHGAALGKPEHAESRPKFEVVDGMVKSAVMHRDVVVGPAFASVAKMTAPIDRLSEQIVPTPAIHLGKAIYTDSSDPQKTSVRYIVHYPTPETRTSTHYFWGVARDVGIDDPAVEEETRAVAAKAFDEDRRVLEDIETVYEADIRPQFREKIIATDSGGIQLLRLFAKKARAEHADA</sequence>
<keyword evidence="1" id="KW-0001">2Fe-2S</keyword>
<keyword evidence="8" id="KW-1185">Reference proteome</keyword>
<keyword evidence="5" id="KW-0411">Iron-sulfur</keyword>
<dbReference type="Pfam" id="PF00355">
    <property type="entry name" value="Rieske"/>
    <property type="match status" value="1"/>
</dbReference>
<dbReference type="GO" id="GO:0046872">
    <property type="term" value="F:metal ion binding"/>
    <property type="evidence" value="ECO:0007669"/>
    <property type="project" value="UniProtKB-KW"/>
</dbReference>
<dbReference type="EMBL" id="QRDP01000004">
    <property type="protein sequence ID" value="RED17361.1"/>
    <property type="molecule type" value="Genomic_DNA"/>
</dbReference>
<dbReference type="Gene3D" id="2.102.10.10">
    <property type="entry name" value="Rieske [2Fe-2S] iron-sulphur domain"/>
    <property type="match status" value="1"/>
</dbReference>
<dbReference type="SUPFAM" id="SSF50022">
    <property type="entry name" value="ISP domain"/>
    <property type="match status" value="1"/>
</dbReference>
<accession>A0A3D9FJU0</accession>
<dbReference type="PANTHER" id="PTHR21266">
    <property type="entry name" value="IRON-SULFUR DOMAIN CONTAINING PROTEIN"/>
    <property type="match status" value="1"/>
</dbReference>
<evidence type="ECO:0000256" key="5">
    <source>
        <dbReference type="ARBA" id="ARBA00023014"/>
    </source>
</evidence>
<evidence type="ECO:0000259" key="6">
    <source>
        <dbReference type="PROSITE" id="PS51296"/>
    </source>
</evidence>
<protein>
    <submittedName>
        <fullName evidence="7">Vanillate O-demethylase monooxygenase subunit</fullName>
    </submittedName>
</protein>
<evidence type="ECO:0000313" key="7">
    <source>
        <dbReference type="EMBL" id="RED17361.1"/>
    </source>
</evidence>
<dbReference type="PANTHER" id="PTHR21266:SF60">
    <property type="entry name" value="3-KETOSTEROID-9-ALPHA-MONOOXYGENASE, OXYGENASE COMPONENT"/>
    <property type="match status" value="1"/>
</dbReference>
<keyword evidence="4" id="KW-0408">Iron</keyword>
<feature type="domain" description="Rieske" evidence="6">
    <location>
        <begin position="25"/>
        <end position="126"/>
    </location>
</feature>
<dbReference type="Pfam" id="PF19112">
    <property type="entry name" value="VanA_C"/>
    <property type="match status" value="1"/>
</dbReference>
<dbReference type="RefSeq" id="WP_116236646.1">
    <property type="nucleotide sequence ID" value="NZ_QRDP01000004.1"/>
</dbReference>
<gene>
    <name evidence="7" type="ORF">DFR46_2407</name>
</gene>
<dbReference type="InterPro" id="IPR050584">
    <property type="entry name" value="Cholesterol_7-desaturase"/>
</dbReference>
<dbReference type="GO" id="GO:0051537">
    <property type="term" value="F:2 iron, 2 sulfur cluster binding"/>
    <property type="evidence" value="ECO:0007669"/>
    <property type="project" value="UniProtKB-KW"/>
</dbReference>
<keyword evidence="2" id="KW-0479">Metal-binding</keyword>
<dbReference type="GO" id="GO:0004497">
    <property type="term" value="F:monooxygenase activity"/>
    <property type="evidence" value="ECO:0007669"/>
    <property type="project" value="UniProtKB-KW"/>
</dbReference>
<comment type="caution">
    <text evidence="7">The sequence shown here is derived from an EMBL/GenBank/DDBJ whole genome shotgun (WGS) entry which is preliminary data.</text>
</comment>
<evidence type="ECO:0000256" key="4">
    <source>
        <dbReference type="ARBA" id="ARBA00023004"/>
    </source>
</evidence>
<dbReference type="AlphaFoldDB" id="A0A3D9FJU0"/>
<dbReference type="Gene3D" id="3.90.380.10">
    <property type="entry name" value="Naphthalene 1,2-dioxygenase Alpha Subunit, Chain A, domain 1"/>
    <property type="match status" value="1"/>
</dbReference>
<dbReference type="PROSITE" id="PS51296">
    <property type="entry name" value="RIESKE"/>
    <property type="match status" value="1"/>
</dbReference>
<evidence type="ECO:0000256" key="3">
    <source>
        <dbReference type="ARBA" id="ARBA00023002"/>
    </source>
</evidence>
<evidence type="ECO:0000313" key="8">
    <source>
        <dbReference type="Proteomes" id="UP000256310"/>
    </source>
</evidence>
<dbReference type="GO" id="GO:0008168">
    <property type="term" value="F:methyltransferase activity"/>
    <property type="evidence" value="ECO:0007669"/>
    <property type="project" value="UniProtKB-KW"/>
</dbReference>
<dbReference type="InterPro" id="IPR044043">
    <property type="entry name" value="VanA_C_cat"/>
</dbReference>
<keyword evidence="7" id="KW-0489">Methyltransferase</keyword>
<dbReference type="InterPro" id="IPR017941">
    <property type="entry name" value="Rieske_2Fe-2S"/>
</dbReference>
<proteinExistence type="predicted"/>
<dbReference type="OrthoDB" id="9800776at2"/>
<reference evidence="7 8" key="1">
    <citation type="submission" date="2018-07" db="EMBL/GenBank/DDBJ databases">
        <title>Genomic Encyclopedia of Type Strains, Phase IV (KMG-IV): sequencing the most valuable type-strain genomes for metagenomic binning, comparative biology and taxonomic classification.</title>
        <authorList>
            <person name="Goeker M."/>
        </authorList>
    </citation>
    <scope>NUCLEOTIDE SEQUENCE [LARGE SCALE GENOMIC DNA]</scope>
    <source>
        <strain evidence="7 8">DSM 26725</strain>
    </source>
</reference>
<organism evidence="7 8">
    <name type="scientific">Parasphingopyxis lamellibrachiae</name>
    <dbReference type="NCBI Taxonomy" id="680125"/>
    <lineage>
        <taxon>Bacteria</taxon>
        <taxon>Pseudomonadati</taxon>
        <taxon>Pseudomonadota</taxon>
        <taxon>Alphaproteobacteria</taxon>
        <taxon>Sphingomonadales</taxon>
        <taxon>Sphingomonadaceae</taxon>
        <taxon>Parasphingopyxis</taxon>
    </lineage>
</organism>
<dbReference type="InterPro" id="IPR036922">
    <property type="entry name" value="Rieske_2Fe-2S_sf"/>
</dbReference>
<evidence type="ECO:0000256" key="1">
    <source>
        <dbReference type="ARBA" id="ARBA00022714"/>
    </source>
</evidence>
<dbReference type="Proteomes" id="UP000256310">
    <property type="component" value="Unassembled WGS sequence"/>
</dbReference>
<dbReference type="GO" id="GO:0032259">
    <property type="term" value="P:methylation"/>
    <property type="evidence" value="ECO:0007669"/>
    <property type="project" value="UniProtKB-KW"/>
</dbReference>
<keyword evidence="3" id="KW-0560">Oxidoreductase</keyword>